<evidence type="ECO:0000256" key="1">
    <source>
        <dbReference type="ARBA" id="ARBA00004141"/>
    </source>
</evidence>
<evidence type="ECO:0000256" key="4">
    <source>
        <dbReference type="ARBA" id="ARBA00022692"/>
    </source>
</evidence>
<dbReference type="GO" id="GO:0005886">
    <property type="term" value="C:plasma membrane"/>
    <property type="evidence" value="ECO:0007669"/>
    <property type="project" value="UniProtKB-SubCell"/>
</dbReference>
<dbReference type="EMBL" id="CP009518">
    <property type="protein sequence ID" value="AKB85128.1"/>
    <property type="molecule type" value="Genomic_DNA"/>
</dbReference>
<dbReference type="NCBIfam" id="TIGR00836">
    <property type="entry name" value="amt"/>
    <property type="match status" value="1"/>
</dbReference>
<keyword evidence="4 8" id="KW-0812">Transmembrane</keyword>
<protein>
    <recommendedName>
        <fullName evidence="8">Ammonium transporter</fullName>
    </recommendedName>
</protein>
<dbReference type="PANTHER" id="PTHR43029:SF10">
    <property type="entry name" value="AMMONIUM TRANSPORTER MEP2"/>
    <property type="match status" value="1"/>
</dbReference>
<keyword evidence="3 8" id="KW-0813">Transport</keyword>
<name>A0A0E3SRU9_METMT</name>
<feature type="domain" description="Ammonium transporter AmtB-like" evidence="9">
    <location>
        <begin position="9"/>
        <end position="401"/>
    </location>
</feature>
<dbReference type="FunFam" id="1.10.3430.10:FF:000011">
    <property type="entry name" value="Ammonium transporter"/>
    <property type="match status" value="1"/>
</dbReference>
<dbReference type="Proteomes" id="UP000033048">
    <property type="component" value="Chromosome"/>
</dbReference>
<organism evidence="10 11">
    <name type="scientific">Methanococcoides methylutens MM1</name>
    <dbReference type="NCBI Taxonomy" id="1434104"/>
    <lineage>
        <taxon>Archaea</taxon>
        <taxon>Methanobacteriati</taxon>
        <taxon>Methanobacteriota</taxon>
        <taxon>Stenosarchaea group</taxon>
        <taxon>Methanomicrobia</taxon>
        <taxon>Methanosarcinales</taxon>
        <taxon>Methanosarcinaceae</taxon>
        <taxon>Methanococcoides</taxon>
    </lineage>
</organism>
<dbReference type="GO" id="GO:0008519">
    <property type="term" value="F:ammonium channel activity"/>
    <property type="evidence" value="ECO:0007669"/>
    <property type="project" value="InterPro"/>
</dbReference>
<feature type="transmembrane region" description="Helical" evidence="8">
    <location>
        <begin position="280"/>
        <end position="298"/>
    </location>
</feature>
<proteinExistence type="inferred from homology"/>
<dbReference type="KEGG" id="mmet:MCMEM_1075"/>
<feature type="transmembrane region" description="Helical" evidence="8">
    <location>
        <begin position="6"/>
        <end position="28"/>
    </location>
</feature>
<dbReference type="InterPro" id="IPR029020">
    <property type="entry name" value="Ammonium/urea_transptr"/>
</dbReference>
<dbReference type="OrthoDB" id="10960at2157"/>
<comment type="similarity">
    <text evidence="2 8">Belongs to the ammonia transporter channel (TC 1.A.11.2) family.</text>
</comment>
<dbReference type="STRING" id="1434104.MCMEM_1075"/>
<dbReference type="PATRIC" id="fig|1434104.5.peg.1173"/>
<feature type="transmembrane region" description="Helical" evidence="8">
    <location>
        <begin position="127"/>
        <end position="149"/>
    </location>
</feature>
<gene>
    <name evidence="10" type="ORF">MCMEM_1075</name>
</gene>
<dbReference type="Gene3D" id="1.10.3430.10">
    <property type="entry name" value="Ammonium transporter AmtB like domains"/>
    <property type="match status" value="1"/>
</dbReference>
<feature type="transmembrane region" description="Helical" evidence="8">
    <location>
        <begin position="98"/>
        <end position="120"/>
    </location>
</feature>
<dbReference type="SUPFAM" id="SSF111352">
    <property type="entry name" value="Ammonium transporter"/>
    <property type="match status" value="1"/>
</dbReference>
<keyword evidence="7 8" id="KW-0924">Ammonia transport</keyword>
<keyword evidence="5 8" id="KW-1133">Transmembrane helix</keyword>
<feature type="transmembrane region" description="Helical" evidence="8">
    <location>
        <begin position="40"/>
        <end position="58"/>
    </location>
</feature>
<evidence type="ECO:0000256" key="8">
    <source>
        <dbReference type="RuleBase" id="RU362002"/>
    </source>
</evidence>
<keyword evidence="6 8" id="KW-0472">Membrane</keyword>
<evidence type="ECO:0000256" key="2">
    <source>
        <dbReference type="ARBA" id="ARBA00005887"/>
    </source>
</evidence>
<evidence type="ECO:0000313" key="10">
    <source>
        <dbReference type="EMBL" id="AKB85128.1"/>
    </source>
</evidence>
<evidence type="ECO:0000313" key="11">
    <source>
        <dbReference type="Proteomes" id="UP000033048"/>
    </source>
</evidence>
<feature type="transmembrane region" description="Helical" evidence="8">
    <location>
        <begin position="256"/>
        <end position="274"/>
    </location>
</feature>
<evidence type="ECO:0000256" key="5">
    <source>
        <dbReference type="ARBA" id="ARBA00022989"/>
    </source>
</evidence>
<feature type="transmembrane region" description="Helical" evidence="8">
    <location>
        <begin position="224"/>
        <end position="244"/>
    </location>
</feature>
<dbReference type="Pfam" id="PF00909">
    <property type="entry name" value="Ammonium_transp"/>
    <property type="match status" value="1"/>
</dbReference>
<comment type="subcellular location">
    <subcellularLocation>
        <location evidence="8">Cell membrane</location>
        <topology evidence="8">Multi-pass membrane protein</topology>
    </subcellularLocation>
    <subcellularLocation>
        <location evidence="1">Membrane</location>
        <topology evidence="1">Multi-pass membrane protein</topology>
    </subcellularLocation>
</comment>
<dbReference type="InterPro" id="IPR001905">
    <property type="entry name" value="Ammonium_transpt"/>
</dbReference>
<evidence type="ECO:0000256" key="7">
    <source>
        <dbReference type="ARBA" id="ARBA00023177"/>
    </source>
</evidence>
<feature type="transmembrane region" description="Helical" evidence="8">
    <location>
        <begin position="310"/>
        <end position="329"/>
    </location>
</feature>
<dbReference type="HOGENOM" id="CLU_000445_33_0_2"/>
<accession>A0A0E3SRU9</accession>
<dbReference type="InterPro" id="IPR024041">
    <property type="entry name" value="NH4_transpt_AmtB-like_dom"/>
</dbReference>
<dbReference type="RefSeq" id="WP_197072235.1">
    <property type="nucleotide sequence ID" value="NZ_CP009518.1"/>
</dbReference>
<evidence type="ECO:0000256" key="6">
    <source>
        <dbReference type="ARBA" id="ARBA00023136"/>
    </source>
</evidence>
<feature type="transmembrane region" description="Helical" evidence="8">
    <location>
        <begin position="349"/>
        <end position="371"/>
    </location>
</feature>
<evidence type="ECO:0000256" key="3">
    <source>
        <dbReference type="ARBA" id="ARBA00022448"/>
    </source>
</evidence>
<evidence type="ECO:0000259" key="9">
    <source>
        <dbReference type="Pfam" id="PF00909"/>
    </source>
</evidence>
<keyword evidence="11" id="KW-1185">Reference proteome</keyword>
<dbReference type="GeneID" id="24893610"/>
<dbReference type="AlphaFoldDB" id="A0A0E3SRU9"/>
<feature type="transmembrane region" description="Helical" evidence="8">
    <location>
        <begin position="194"/>
        <end position="212"/>
    </location>
</feature>
<dbReference type="PANTHER" id="PTHR43029">
    <property type="entry name" value="AMMONIUM TRANSPORTER MEP2"/>
    <property type="match status" value="1"/>
</dbReference>
<dbReference type="InterPro" id="IPR018047">
    <property type="entry name" value="Ammonium_transpt_CS"/>
</dbReference>
<feature type="transmembrane region" description="Helical" evidence="8">
    <location>
        <begin position="161"/>
        <end position="182"/>
    </location>
</feature>
<dbReference type="PROSITE" id="PS01219">
    <property type="entry name" value="AMMONIUM_TRANSP"/>
    <property type="match status" value="1"/>
</dbReference>
<sequence>MYDTGTTGFMLISTSLVMLMTPGLAFFYGGLACKRNILGIMMQTFLSLGITTILWFIMGYSLCFSGGEGGIIGNLDKMFLNGVTIDSAFSATGKIPEIVFVSYQMMFAIITPALITGAFVNRVTFKAYVIFLVLWQIFVYYPFVHMVWGGGLLSTLGVLDFAGGIVVHATAGFAALASVFYVGKRMDTKANPNSIPLVAIGTALLWFGWFGFNAGSELNLDGITTLAFINTDISASFAAITWLLIEWKKEGQPKFVGLLTGSVAGLATITPAAGFVSMPVAAIMGICAGIGCYAAVHIKNRFGWDDALDVWGVHGMGGVLGTILLGVFASTAINPSGADGLIYGGTSFFVIQFVAVVATSVYAFVFTFMMLKLIDVITPVKVSEEHECLGLDWAIHGENAYDHDFAN</sequence>
<reference evidence="10 11" key="1">
    <citation type="submission" date="2014-07" db="EMBL/GenBank/DDBJ databases">
        <title>Methanogenic archaea and the global carbon cycle.</title>
        <authorList>
            <person name="Henriksen J.R."/>
            <person name="Luke J."/>
            <person name="Reinhart S."/>
            <person name="Benedict M.N."/>
            <person name="Youngblut N.D."/>
            <person name="Metcalf M.E."/>
            <person name="Whitaker R.J."/>
            <person name="Metcalf W.W."/>
        </authorList>
    </citation>
    <scope>NUCLEOTIDE SEQUENCE [LARGE SCALE GENOMIC DNA]</scope>
    <source>
        <strain evidence="10 11">MM1</strain>
    </source>
</reference>